<dbReference type="CDD" id="cd05121">
    <property type="entry name" value="ABC1_ADCK3-like"/>
    <property type="match status" value="1"/>
</dbReference>
<dbReference type="InterPro" id="IPR011009">
    <property type="entry name" value="Kinase-like_dom_sf"/>
</dbReference>
<organism evidence="3">
    <name type="scientific">Phaeocystis antarctica</name>
    <dbReference type="NCBI Taxonomy" id="33657"/>
    <lineage>
        <taxon>Eukaryota</taxon>
        <taxon>Haptista</taxon>
        <taxon>Haptophyta</taxon>
        <taxon>Prymnesiophyceae</taxon>
        <taxon>Phaeocystales</taxon>
        <taxon>Phaeocystaceae</taxon>
        <taxon>Phaeocystis</taxon>
    </lineage>
</organism>
<dbReference type="AlphaFoldDB" id="A0A7S0DVU3"/>
<protein>
    <recommendedName>
        <fullName evidence="2">ABC1 atypical kinase-like domain-containing protein</fullName>
    </recommendedName>
</protein>
<dbReference type="PANTHER" id="PTHR10566">
    <property type="entry name" value="CHAPERONE-ACTIVITY OF BC1 COMPLEX CABC1 -RELATED"/>
    <property type="match status" value="1"/>
</dbReference>
<accession>A0A7S0DVU3</accession>
<proteinExistence type="inferred from homology"/>
<gene>
    <name evidence="3" type="ORF">PANT1444_LOCUS449</name>
</gene>
<dbReference type="SUPFAM" id="SSF56112">
    <property type="entry name" value="Protein kinase-like (PK-like)"/>
    <property type="match status" value="1"/>
</dbReference>
<sequence>MLVCMLAASPALRLAPPAMQLRQADSVSASVGTAGFAAGRALPMMAVESPVKFTGNAVATSSVTALSGNAMEDMWEKSRGRPLRRSLALWLFSMKATWKIIRAHKSEVKQIKVAAWVRDELLRLGPTMIKLGQVASARTDLLSQPYIDALVALQDSVPTISGERVAAIVNAELGASMESVFDTFELQPLAGASLGQVHRAVYKGEQVAVKVQRRNLAELFDTDFTNIRLMARIGNFFESKMQKKAGVTSRDWLEYTNDAARLLYLEIDYDNEAKNSQRFASSLPAELDIIVPRIYSNATTKRLLTMEFIESVKLTDEKALAKLGLDRKKLAKQVVDIFLTQLLRSGVLHCDPHPGNMCVDPKGRLVFYDFGMVDTLSDDTQRGLRNTAFALFGGSADPSVEELRIASRQLVEGVQQMGFVDKAADTMALQKVGAFAVKNFKDQAAGRTTEDITEKVGGELQGMVDDGVIQFPSIFTFVGRAFASVDGIGRELDPKYDFRAMTEPYVGEIISERYQKDAKAQREAFFGGFQAALGTPARVTYIEETVRAIEAGELTLSSRSLGQERQQKALEKRVAGLSSLLVASTLLNLAMPMVVGPLRKLTFVAAAFFGTKALPALL</sequence>
<reference evidence="3" key="1">
    <citation type="submission" date="2021-01" db="EMBL/GenBank/DDBJ databases">
        <authorList>
            <person name="Corre E."/>
            <person name="Pelletier E."/>
            <person name="Niang G."/>
            <person name="Scheremetjew M."/>
            <person name="Finn R."/>
            <person name="Kale V."/>
            <person name="Holt S."/>
            <person name="Cochrane G."/>
            <person name="Meng A."/>
            <person name="Brown T."/>
            <person name="Cohen L."/>
        </authorList>
    </citation>
    <scope>NUCLEOTIDE SEQUENCE</scope>
    <source>
        <strain evidence="3">CCMP1374</strain>
    </source>
</reference>
<comment type="similarity">
    <text evidence="1">Belongs to the protein kinase superfamily. ADCK protein kinase family.</text>
</comment>
<dbReference type="InterPro" id="IPR004147">
    <property type="entry name" value="ABC1_dom"/>
</dbReference>
<dbReference type="InterPro" id="IPR050154">
    <property type="entry name" value="UbiB_kinase"/>
</dbReference>
<dbReference type="Pfam" id="PF03109">
    <property type="entry name" value="ABC1"/>
    <property type="match status" value="1"/>
</dbReference>
<evidence type="ECO:0000256" key="1">
    <source>
        <dbReference type="ARBA" id="ARBA00009670"/>
    </source>
</evidence>
<dbReference type="EMBL" id="HBEP01000771">
    <property type="protein sequence ID" value="CAD8466834.1"/>
    <property type="molecule type" value="Transcribed_RNA"/>
</dbReference>
<dbReference type="PANTHER" id="PTHR10566:SF113">
    <property type="entry name" value="PROTEIN ACTIVITY OF BC1 COMPLEX KINASE 7, CHLOROPLASTIC"/>
    <property type="match status" value="1"/>
</dbReference>
<evidence type="ECO:0000259" key="2">
    <source>
        <dbReference type="Pfam" id="PF03109"/>
    </source>
</evidence>
<evidence type="ECO:0000313" key="3">
    <source>
        <dbReference type="EMBL" id="CAD8466834.1"/>
    </source>
</evidence>
<feature type="domain" description="ABC1 atypical kinase-like" evidence="2">
    <location>
        <begin position="153"/>
        <end position="392"/>
    </location>
</feature>
<name>A0A7S0DVU3_9EUKA</name>
<dbReference type="Gene3D" id="1.10.510.10">
    <property type="entry name" value="Transferase(Phosphotransferase) domain 1"/>
    <property type="match status" value="1"/>
</dbReference>